<evidence type="ECO:0000256" key="4">
    <source>
        <dbReference type="ARBA" id="ARBA00023139"/>
    </source>
</evidence>
<dbReference type="InterPro" id="IPR008691">
    <property type="entry name" value="LpqH"/>
</dbReference>
<keyword evidence="2" id="KW-0732">Signal</keyword>
<evidence type="ECO:0000256" key="2">
    <source>
        <dbReference type="ARBA" id="ARBA00022729"/>
    </source>
</evidence>
<name>A0ABY3VRS5_9MYCO</name>
<gene>
    <name evidence="6" type="ORF">MKK62_07505</name>
</gene>
<keyword evidence="1" id="KW-1003">Cell membrane</keyword>
<evidence type="ECO:0000313" key="6">
    <source>
        <dbReference type="EMBL" id="UMB71109.1"/>
    </source>
</evidence>
<accession>A0ABY3VRS5</accession>
<reference evidence="6" key="1">
    <citation type="submission" date="2022-08" db="EMBL/GenBank/DDBJ databases">
        <title>Whole genome sequencing of non-tuberculosis mycobacteria type-strains.</title>
        <authorList>
            <person name="Igarashi Y."/>
            <person name="Osugi A."/>
            <person name="Mitarai S."/>
        </authorList>
    </citation>
    <scope>NUCLEOTIDE SEQUENCE</scope>
    <source>
        <strain evidence="6">DSM 45127</strain>
    </source>
</reference>
<evidence type="ECO:0000256" key="1">
    <source>
        <dbReference type="ARBA" id="ARBA00022475"/>
    </source>
</evidence>
<dbReference type="Proteomes" id="UP001055336">
    <property type="component" value="Chromosome"/>
</dbReference>
<evidence type="ECO:0000256" key="3">
    <source>
        <dbReference type="ARBA" id="ARBA00023136"/>
    </source>
</evidence>
<dbReference type="Pfam" id="PF05481">
    <property type="entry name" value="Myco_19_kDa"/>
    <property type="match status" value="1"/>
</dbReference>
<organism evidence="6 7">
    <name type="scientific">Mycobacterium paraterrae</name>
    <dbReference type="NCBI Taxonomy" id="577492"/>
    <lineage>
        <taxon>Bacteria</taxon>
        <taxon>Bacillati</taxon>
        <taxon>Actinomycetota</taxon>
        <taxon>Actinomycetes</taxon>
        <taxon>Mycobacteriales</taxon>
        <taxon>Mycobacteriaceae</taxon>
        <taxon>Mycobacterium</taxon>
    </lineage>
</organism>
<protein>
    <submittedName>
        <fullName evidence="6">Lipoprotein LpqH</fullName>
    </submittedName>
</protein>
<keyword evidence="3" id="KW-0472">Membrane</keyword>
<evidence type="ECO:0000313" key="7">
    <source>
        <dbReference type="Proteomes" id="UP001055336"/>
    </source>
</evidence>
<dbReference type="EMBL" id="CP092488">
    <property type="protein sequence ID" value="UMB71109.1"/>
    <property type="molecule type" value="Genomic_DNA"/>
</dbReference>
<keyword evidence="7" id="KW-1185">Reference proteome</keyword>
<keyword evidence="4" id="KW-0564">Palmitate</keyword>
<evidence type="ECO:0000256" key="5">
    <source>
        <dbReference type="ARBA" id="ARBA00023288"/>
    </source>
</evidence>
<proteinExistence type="predicted"/>
<dbReference type="RefSeq" id="WP_240262861.1">
    <property type="nucleotide sequence ID" value="NZ_CP092488.2"/>
</dbReference>
<keyword evidence="5 6" id="KW-0449">Lipoprotein</keyword>
<sequence>MDHRLVAAAATVALVAVPCAGCFTPDDKSTQRTAHITVDNTSRTSHAITCNQVNWLLTANISVAPANVKVLLRLDPDKPKVESVNIDNFAGFSGVANSGAGEATIRVVKDVYTITGTAAGSQLNDTHVSVTKPFSVEVGC</sequence>